<name>A0AC58RQ35_TOBAC</name>
<organism evidence="1 2">
    <name type="scientific">Nicotiana tabacum</name>
    <name type="common">Common tobacco</name>
    <dbReference type="NCBI Taxonomy" id="4097"/>
    <lineage>
        <taxon>Eukaryota</taxon>
        <taxon>Viridiplantae</taxon>
        <taxon>Streptophyta</taxon>
        <taxon>Embryophyta</taxon>
        <taxon>Tracheophyta</taxon>
        <taxon>Spermatophyta</taxon>
        <taxon>Magnoliopsida</taxon>
        <taxon>eudicotyledons</taxon>
        <taxon>Gunneridae</taxon>
        <taxon>Pentapetalae</taxon>
        <taxon>asterids</taxon>
        <taxon>lamiids</taxon>
        <taxon>Solanales</taxon>
        <taxon>Solanaceae</taxon>
        <taxon>Nicotianoideae</taxon>
        <taxon>Nicotianeae</taxon>
        <taxon>Nicotiana</taxon>
    </lineage>
</organism>
<sequence>MAFDFSIEYKKGNENKAADALFRNEEAKLLAISLLSPNDPLYAQIKEIWSSDAALQELITKLQVQPFRSYTWINYQLRWKGRLVVGADHQLRQSIIRLWHSTPQGGHSGMDATIKRLKSLFFWKTLSQDMREFINKYDICQRHKYDASTYPGLLQPLPIPEGVWTDICLDFIEGLPKSNGKEGVQLQRSTTYHPQTDGQTKKPPIYLPYLVGEAVTDMVDRSLAAREAIIQLLKFHLARAQQKMKDMTNNRRFDRSFVVGDWIYLKLQSYRKISVASRLFNKLAAKYFGPFPITAKVGAVAYRLLLPTDVLIHPTFHMSQLKKCHEVPATISHPHVLHLSSPYYLEPEGILSRRLVKKGNKAACQVLVKWSGVDVAQATWEYLTDLQHRFPSFTLEGKGVLD</sequence>
<evidence type="ECO:0000313" key="1">
    <source>
        <dbReference type="Proteomes" id="UP000790787"/>
    </source>
</evidence>
<evidence type="ECO:0000313" key="2">
    <source>
        <dbReference type="RefSeq" id="XP_075074813.1"/>
    </source>
</evidence>
<dbReference type="RefSeq" id="XP_075074813.1">
    <property type="nucleotide sequence ID" value="XM_075218712.1"/>
</dbReference>
<proteinExistence type="predicted"/>
<accession>A0AC58RQ35</accession>
<protein>
    <submittedName>
        <fullName evidence="2">Uncharacterized protein LOC142162367</fullName>
    </submittedName>
</protein>
<dbReference type="Proteomes" id="UP000790787">
    <property type="component" value="Chromosome 7"/>
</dbReference>
<reference evidence="2" key="2">
    <citation type="submission" date="2025-08" db="UniProtKB">
        <authorList>
            <consortium name="RefSeq"/>
        </authorList>
    </citation>
    <scope>IDENTIFICATION</scope>
    <source>
        <tissue evidence="2">Leaf</tissue>
    </source>
</reference>
<gene>
    <name evidence="2" type="primary">LOC142162367</name>
</gene>
<reference evidence="1" key="1">
    <citation type="journal article" date="2014" name="Nat. Commun.">
        <title>The tobacco genome sequence and its comparison with those of tomato and potato.</title>
        <authorList>
            <person name="Sierro N."/>
            <person name="Battey J.N."/>
            <person name="Ouadi S."/>
            <person name="Bakaher N."/>
            <person name="Bovet L."/>
            <person name="Willig A."/>
            <person name="Goepfert S."/>
            <person name="Peitsch M.C."/>
            <person name="Ivanov N.V."/>
        </authorList>
    </citation>
    <scope>NUCLEOTIDE SEQUENCE [LARGE SCALE GENOMIC DNA]</scope>
</reference>
<keyword evidence="1" id="KW-1185">Reference proteome</keyword>